<feature type="transmembrane region" description="Helical" evidence="2">
    <location>
        <begin position="70"/>
        <end position="88"/>
    </location>
</feature>
<sequence length="120" mass="12771">MATDKEEEIAKLEEQLKKLREEADQGEEGAVDDGAQAAPEAEVVVPEAMFLSEGWKEAEESEGSGMLTKVLGAIGLAVVLAIFSQVPIGQDDYSKYSEVKASTGTIDLGDINRARNAGDL</sequence>
<proteinExistence type="predicted"/>
<accession>A0AAD2CR33</accession>
<protein>
    <submittedName>
        <fullName evidence="3">Uncharacterized protein</fullName>
    </submittedName>
</protein>
<name>A0AAD2CR33_9STRA</name>
<comment type="caution">
    <text evidence="3">The sequence shown here is derived from an EMBL/GenBank/DDBJ whole genome shotgun (WGS) entry which is preliminary data.</text>
</comment>
<keyword evidence="2" id="KW-0812">Transmembrane</keyword>
<keyword evidence="2" id="KW-1133">Transmembrane helix</keyword>
<evidence type="ECO:0000313" key="3">
    <source>
        <dbReference type="EMBL" id="CAJ1943599.1"/>
    </source>
</evidence>
<dbReference type="EMBL" id="CAKOGP040001113">
    <property type="protein sequence ID" value="CAJ1943599.1"/>
    <property type="molecule type" value="Genomic_DNA"/>
</dbReference>
<reference evidence="3" key="1">
    <citation type="submission" date="2023-08" db="EMBL/GenBank/DDBJ databases">
        <authorList>
            <person name="Audoor S."/>
            <person name="Bilcke G."/>
        </authorList>
    </citation>
    <scope>NUCLEOTIDE SEQUENCE</scope>
</reference>
<keyword evidence="4" id="KW-1185">Reference proteome</keyword>
<gene>
    <name evidence="3" type="ORF">CYCCA115_LOCUS8522</name>
</gene>
<evidence type="ECO:0000313" key="4">
    <source>
        <dbReference type="Proteomes" id="UP001295423"/>
    </source>
</evidence>
<keyword evidence="2" id="KW-0472">Membrane</keyword>
<organism evidence="3 4">
    <name type="scientific">Cylindrotheca closterium</name>
    <dbReference type="NCBI Taxonomy" id="2856"/>
    <lineage>
        <taxon>Eukaryota</taxon>
        <taxon>Sar</taxon>
        <taxon>Stramenopiles</taxon>
        <taxon>Ochrophyta</taxon>
        <taxon>Bacillariophyta</taxon>
        <taxon>Bacillariophyceae</taxon>
        <taxon>Bacillariophycidae</taxon>
        <taxon>Bacillariales</taxon>
        <taxon>Bacillariaceae</taxon>
        <taxon>Cylindrotheca</taxon>
    </lineage>
</organism>
<dbReference type="Proteomes" id="UP001295423">
    <property type="component" value="Unassembled WGS sequence"/>
</dbReference>
<feature type="region of interest" description="Disordered" evidence="1">
    <location>
        <begin position="17"/>
        <end position="38"/>
    </location>
</feature>
<evidence type="ECO:0000256" key="1">
    <source>
        <dbReference type="SAM" id="MobiDB-lite"/>
    </source>
</evidence>
<dbReference type="AlphaFoldDB" id="A0AAD2CR33"/>
<evidence type="ECO:0000256" key="2">
    <source>
        <dbReference type="SAM" id="Phobius"/>
    </source>
</evidence>